<reference evidence="1 2" key="1">
    <citation type="journal article" date="2013" name="Mar. Genomics">
        <title>Expression of sulfatases in Rhodopirellula baltica and the diversity of sulfatases in the genus Rhodopirellula.</title>
        <authorList>
            <person name="Wegner C.E."/>
            <person name="Richter-Heitmann T."/>
            <person name="Klindworth A."/>
            <person name="Klockow C."/>
            <person name="Richter M."/>
            <person name="Achstetter T."/>
            <person name="Glockner F.O."/>
            <person name="Harder J."/>
        </authorList>
    </citation>
    <scope>NUCLEOTIDE SEQUENCE [LARGE SCALE GENOMIC DNA]</scope>
    <source>
        <strain evidence="1 2">WH47</strain>
    </source>
</reference>
<dbReference type="Proteomes" id="UP000006222">
    <property type="component" value="Unassembled WGS sequence"/>
</dbReference>
<accession>F2AZ68</accession>
<gene>
    <name evidence="1" type="ORF">RBWH47_05803</name>
</gene>
<comment type="caution">
    <text evidence="1">The sequence shown here is derived from an EMBL/GenBank/DDBJ whole genome shotgun (WGS) entry which is preliminary data.</text>
</comment>
<protein>
    <submittedName>
        <fullName evidence="1">Uncharacterized protein</fullName>
    </submittedName>
</protein>
<dbReference type="EMBL" id="AFAR01000255">
    <property type="protein sequence ID" value="EGF25013.1"/>
    <property type="molecule type" value="Genomic_DNA"/>
</dbReference>
<dbReference type="PATRIC" id="fig|991778.3.peg.5319"/>
<sequence length="80" mass="9275">MSKRRRTRESRLGKVRQKDQWLHALIIAEWPQTKRSATGFLPPRIIEKLAISIEEKCSQLAANPPTFPALNRGRWIQISP</sequence>
<name>F2AZ68_RHOBT</name>
<proteinExistence type="predicted"/>
<dbReference type="AlphaFoldDB" id="F2AZ68"/>
<evidence type="ECO:0000313" key="2">
    <source>
        <dbReference type="Proteomes" id="UP000006222"/>
    </source>
</evidence>
<evidence type="ECO:0000313" key="1">
    <source>
        <dbReference type="EMBL" id="EGF25013.1"/>
    </source>
</evidence>
<organism evidence="1 2">
    <name type="scientific">Rhodopirellula baltica WH47</name>
    <dbReference type="NCBI Taxonomy" id="991778"/>
    <lineage>
        <taxon>Bacteria</taxon>
        <taxon>Pseudomonadati</taxon>
        <taxon>Planctomycetota</taxon>
        <taxon>Planctomycetia</taxon>
        <taxon>Pirellulales</taxon>
        <taxon>Pirellulaceae</taxon>
        <taxon>Rhodopirellula</taxon>
    </lineage>
</organism>